<gene>
    <name evidence="1" type="primary">RBM8A</name>
</gene>
<reference evidence="1" key="1">
    <citation type="journal article" date="2013" name="PLoS ONE">
        <title>Direct detection of alternative open reading frames translation products in human significantly expands the proteome.</title>
        <authorList>
            <person name="Vanderperre B."/>
            <person name="Lucier J.-F."/>
            <person name="Motard J."/>
            <person name="Tremblay G."/>
            <person name="Vanderperre S."/>
            <person name="Wisztorski M."/>
            <person name="Salzet M."/>
            <person name="Boisvert F.-M."/>
            <person name="Roucou X."/>
        </authorList>
    </citation>
    <scope>NUCLEOTIDE SEQUENCE</scope>
</reference>
<sequence length="49" mass="5850">MLKKLEIYLENPIFLLGLNMMLNSKFVKSWNLKQSCFLKYYSNIALYKG</sequence>
<protein>
    <submittedName>
        <fullName evidence="1">Alternative protein RBM8A</fullName>
    </submittedName>
</protein>
<evidence type="ECO:0000313" key="1">
    <source>
        <dbReference type="EMBL" id="CCQ43301.1"/>
    </source>
</evidence>
<name>L8E9A7_HUMAN</name>
<proteinExistence type="predicted"/>
<organism evidence="1">
    <name type="scientific">Homo sapiens</name>
    <name type="common">Human</name>
    <dbReference type="NCBI Taxonomy" id="9606"/>
    <lineage>
        <taxon>Eukaryota</taxon>
        <taxon>Metazoa</taxon>
        <taxon>Chordata</taxon>
        <taxon>Craniata</taxon>
        <taxon>Vertebrata</taxon>
        <taxon>Euteleostomi</taxon>
        <taxon>Mammalia</taxon>
        <taxon>Eutheria</taxon>
        <taxon>Euarchontoglires</taxon>
        <taxon>Primates</taxon>
        <taxon>Haplorrhini</taxon>
        <taxon>Catarrhini</taxon>
        <taxon>Hominidae</taxon>
        <taxon>Homo</taxon>
    </lineage>
</organism>
<dbReference type="AlphaFoldDB" id="L8E9A7"/>
<dbReference type="ChiTaRS" id="RBM8A">
    <property type="organism name" value="human"/>
</dbReference>
<dbReference type="EMBL" id="HF583804">
    <property type="protein sequence ID" value="CCQ43301.1"/>
    <property type="molecule type" value="Genomic_DNA"/>
</dbReference>
<accession>L8E9A7</accession>
<dbReference type="OrthoDB" id="15688at2759"/>